<sequence length="19" mass="1933">TECGACVRVCPVGALEVRA</sequence>
<evidence type="ECO:0000259" key="1">
    <source>
        <dbReference type="PROSITE" id="PS51379"/>
    </source>
</evidence>
<name>A0A832RXV9_9EURY</name>
<dbReference type="Proteomes" id="UP000600363">
    <property type="component" value="Unassembled WGS sequence"/>
</dbReference>
<organism evidence="2 3">
    <name type="scientific">Methermicoccus shengliensis</name>
    <dbReference type="NCBI Taxonomy" id="660064"/>
    <lineage>
        <taxon>Archaea</taxon>
        <taxon>Methanobacteriati</taxon>
        <taxon>Methanobacteriota</taxon>
        <taxon>Stenosarchaea group</taxon>
        <taxon>Methanomicrobia</taxon>
        <taxon>Methanosarcinales</taxon>
        <taxon>Methermicoccaceae</taxon>
        <taxon>Methermicoccus</taxon>
    </lineage>
</organism>
<dbReference type="PROSITE" id="PS51379">
    <property type="entry name" value="4FE4S_FER_2"/>
    <property type="match status" value="1"/>
</dbReference>
<reference evidence="2" key="1">
    <citation type="journal article" date="2020" name="bioRxiv">
        <title>A rank-normalized archaeal taxonomy based on genome phylogeny resolves widespread incomplete and uneven classifications.</title>
        <authorList>
            <person name="Rinke C."/>
            <person name="Chuvochina M."/>
            <person name="Mussig A.J."/>
            <person name="Chaumeil P.-A."/>
            <person name="Waite D.W."/>
            <person name="Whitman W.B."/>
            <person name="Parks D.H."/>
            <person name="Hugenholtz P."/>
        </authorList>
    </citation>
    <scope>NUCLEOTIDE SEQUENCE</scope>
    <source>
        <strain evidence="2">UBA12518</strain>
    </source>
</reference>
<dbReference type="InterPro" id="IPR017896">
    <property type="entry name" value="4Fe4S_Fe-S-bd"/>
</dbReference>
<dbReference type="AlphaFoldDB" id="A0A832RXV9"/>
<gene>
    <name evidence="2" type="ORF">HA299_02060</name>
</gene>
<evidence type="ECO:0000313" key="3">
    <source>
        <dbReference type="Proteomes" id="UP000600363"/>
    </source>
</evidence>
<dbReference type="Pfam" id="PF00037">
    <property type="entry name" value="Fer4"/>
    <property type="match status" value="1"/>
</dbReference>
<comment type="caution">
    <text evidence="2">The sequence shown here is derived from an EMBL/GenBank/DDBJ whole genome shotgun (WGS) entry which is preliminary data.</text>
</comment>
<proteinExistence type="predicted"/>
<accession>A0A832RXV9</accession>
<dbReference type="EMBL" id="DUIH01000009">
    <property type="protein sequence ID" value="HIH69396.1"/>
    <property type="molecule type" value="Genomic_DNA"/>
</dbReference>
<feature type="domain" description="4Fe-4S ferredoxin-type" evidence="1">
    <location>
        <begin position="1"/>
        <end position="19"/>
    </location>
</feature>
<protein>
    <submittedName>
        <fullName evidence="2">4Fe-4S binding protein</fullName>
    </submittedName>
</protein>
<dbReference type="Gene3D" id="3.30.70.20">
    <property type="match status" value="1"/>
</dbReference>
<feature type="non-terminal residue" evidence="2">
    <location>
        <position position="1"/>
    </location>
</feature>
<evidence type="ECO:0000313" key="2">
    <source>
        <dbReference type="EMBL" id="HIH69396.1"/>
    </source>
</evidence>
<dbReference type="SUPFAM" id="SSF54862">
    <property type="entry name" value="4Fe-4S ferredoxins"/>
    <property type="match status" value="1"/>
</dbReference>